<comment type="similarity">
    <text evidence="2">Belongs to the nitroreductase family.</text>
</comment>
<evidence type="ECO:0000256" key="3">
    <source>
        <dbReference type="ARBA" id="ARBA00022630"/>
    </source>
</evidence>
<comment type="cofactor">
    <cofactor evidence="1">
        <name>FMN</name>
        <dbReference type="ChEBI" id="CHEBI:58210"/>
    </cofactor>
</comment>
<evidence type="ECO:0000256" key="4">
    <source>
        <dbReference type="ARBA" id="ARBA00022643"/>
    </source>
</evidence>
<proteinExistence type="inferred from homology"/>
<reference evidence="8" key="1">
    <citation type="journal article" date="2019" name="Int. J. Syst. Evol. Microbiol.">
        <title>The Global Catalogue of Microorganisms (GCM) 10K type strain sequencing project: providing services to taxonomists for standard genome sequencing and annotation.</title>
        <authorList>
            <consortium name="The Broad Institute Genomics Platform"/>
            <consortium name="The Broad Institute Genome Sequencing Center for Infectious Disease"/>
            <person name="Wu L."/>
            <person name="Ma J."/>
        </authorList>
    </citation>
    <scope>NUCLEOTIDE SEQUENCE [LARGE SCALE GENOMIC DNA]</scope>
    <source>
        <strain evidence="8">JCM 17190</strain>
    </source>
</reference>
<comment type="caution">
    <text evidence="7">The sequence shown here is derived from an EMBL/GenBank/DDBJ whole genome shotgun (WGS) entry which is preliminary data.</text>
</comment>
<keyword evidence="3" id="KW-0285">Flavoprotein</keyword>
<sequence>MLDNLDWRYAVKKMDPTKPVSDEKIAGLLKAIRFAPTSSGLQPFKVFVITNTETREKIAAAAMNQAQILEGSHVLVFAGFDNYTEERIEEVVAQHAEERPGTREALDAYYDMLKSIYLPRDAHVNAEHAARQAYIALGFALAAAAELEIDTTPMEGFDPAAVDAILGLPEQGLKSLSILAVGTRAEEGDWLVNMKKVRKPDEALFVRID</sequence>
<keyword evidence="4" id="KW-0288">FMN</keyword>
<keyword evidence="8" id="KW-1185">Reference proteome</keyword>
<dbReference type="InterPro" id="IPR029479">
    <property type="entry name" value="Nitroreductase"/>
</dbReference>
<dbReference type="PANTHER" id="PTHR43673:SF2">
    <property type="entry name" value="NITROREDUCTASE"/>
    <property type="match status" value="1"/>
</dbReference>
<dbReference type="SUPFAM" id="SSF55469">
    <property type="entry name" value="FMN-dependent nitroreductase-like"/>
    <property type="match status" value="1"/>
</dbReference>
<organism evidence="7 8">
    <name type="scientific">Celeribacter arenosi</name>
    <dbReference type="NCBI Taxonomy" id="792649"/>
    <lineage>
        <taxon>Bacteria</taxon>
        <taxon>Pseudomonadati</taxon>
        <taxon>Pseudomonadota</taxon>
        <taxon>Alphaproteobacteria</taxon>
        <taxon>Rhodobacterales</taxon>
        <taxon>Roseobacteraceae</taxon>
        <taxon>Celeribacter</taxon>
    </lineage>
</organism>
<evidence type="ECO:0000256" key="2">
    <source>
        <dbReference type="ARBA" id="ARBA00007118"/>
    </source>
</evidence>
<evidence type="ECO:0000313" key="8">
    <source>
        <dbReference type="Proteomes" id="UP001399917"/>
    </source>
</evidence>
<evidence type="ECO:0000259" key="6">
    <source>
        <dbReference type="Pfam" id="PF00881"/>
    </source>
</evidence>
<dbReference type="InterPro" id="IPR000415">
    <property type="entry name" value="Nitroreductase-like"/>
</dbReference>
<dbReference type="EMBL" id="BAABDF010000007">
    <property type="protein sequence ID" value="GAA3867822.1"/>
    <property type="molecule type" value="Genomic_DNA"/>
</dbReference>
<keyword evidence="5" id="KW-0560">Oxidoreductase</keyword>
<gene>
    <name evidence="7" type="ORF">GCM10022404_17440</name>
</gene>
<dbReference type="PANTHER" id="PTHR43673">
    <property type="entry name" value="NAD(P)H NITROREDUCTASE YDGI-RELATED"/>
    <property type="match status" value="1"/>
</dbReference>
<feature type="domain" description="Nitroreductase" evidence="6">
    <location>
        <begin position="6"/>
        <end position="182"/>
    </location>
</feature>
<accession>A0ABP7K7N0</accession>
<dbReference type="Gene3D" id="3.40.109.10">
    <property type="entry name" value="NADH Oxidase"/>
    <property type="match status" value="1"/>
</dbReference>
<name>A0ABP7K7N0_9RHOB</name>
<dbReference type="Proteomes" id="UP001399917">
    <property type="component" value="Unassembled WGS sequence"/>
</dbReference>
<evidence type="ECO:0000256" key="1">
    <source>
        <dbReference type="ARBA" id="ARBA00001917"/>
    </source>
</evidence>
<evidence type="ECO:0000313" key="7">
    <source>
        <dbReference type="EMBL" id="GAA3867822.1"/>
    </source>
</evidence>
<evidence type="ECO:0000256" key="5">
    <source>
        <dbReference type="ARBA" id="ARBA00023002"/>
    </source>
</evidence>
<protein>
    <submittedName>
        <fullName evidence="7">NAD(P)H-dependent oxidoreductase</fullName>
    </submittedName>
</protein>
<dbReference type="Pfam" id="PF00881">
    <property type="entry name" value="Nitroreductase"/>
    <property type="match status" value="1"/>
</dbReference>